<name>A0A7V1PUD9_CALAY</name>
<evidence type="ECO:0000259" key="1">
    <source>
        <dbReference type="Pfam" id="PF26309"/>
    </source>
</evidence>
<dbReference type="Proteomes" id="UP000886005">
    <property type="component" value="Unassembled WGS sequence"/>
</dbReference>
<gene>
    <name evidence="2" type="ORF">ENJ10_02470</name>
</gene>
<organism evidence="2">
    <name type="scientific">Caldithrix abyssi</name>
    <dbReference type="NCBI Taxonomy" id="187145"/>
    <lineage>
        <taxon>Bacteria</taxon>
        <taxon>Pseudomonadati</taxon>
        <taxon>Calditrichota</taxon>
        <taxon>Calditrichia</taxon>
        <taxon>Calditrichales</taxon>
        <taxon>Calditrichaceae</taxon>
        <taxon>Caldithrix</taxon>
    </lineage>
</organism>
<comment type="caution">
    <text evidence="2">The sequence shown here is derived from an EMBL/GenBank/DDBJ whole genome shotgun (WGS) entry which is preliminary data.</text>
</comment>
<accession>A0A7V1PUD9</accession>
<dbReference type="AlphaFoldDB" id="A0A7V1PUD9"/>
<proteinExistence type="predicted"/>
<feature type="domain" description="DUF8082" evidence="1">
    <location>
        <begin position="54"/>
        <end position="124"/>
    </location>
</feature>
<evidence type="ECO:0000313" key="2">
    <source>
        <dbReference type="EMBL" id="HED09527.1"/>
    </source>
</evidence>
<reference evidence="2" key="1">
    <citation type="journal article" date="2020" name="mSystems">
        <title>Genome- and Community-Level Interaction Insights into Carbon Utilization and Element Cycling Functions of Hydrothermarchaeota in Hydrothermal Sediment.</title>
        <authorList>
            <person name="Zhou Z."/>
            <person name="Liu Y."/>
            <person name="Xu W."/>
            <person name="Pan J."/>
            <person name="Luo Z.H."/>
            <person name="Li M."/>
        </authorList>
    </citation>
    <scope>NUCLEOTIDE SEQUENCE [LARGE SCALE GENOMIC DNA]</scope>
    <source>
        <strain evidence="2">HyVt-456</strain>
    </source>
</reference>
<protein>
    <recommendedName>
        <fullName evidence="1">DUF8082 domain-containing protein</fullName>
    </recommendedName>
</protein>
<dbReference type="Pfam" id="PF26309">
    <property type="entry name" value="DUF8082"/>
    <property type="match status" value="1"/>
</dbReference>
<dbReference type="EMBL" id="DRLD01000068">
    <property type="protein sequence ID" value="HED09527.1"/>
    <property type="molecule type" value="Genomic_DNA"/>
</dbReference>
<dbReference type="InterPro" id="IPR058395">
    <property type="entry name" value="DUF8082"/>
</dbReference>
<sequence>MLTQINGEQSIQEIANVLAMTVKDVAHIMYNLYTHGVIDVSQVERKKHNFAEVQFFDTLEKVLMTIIGPVATFVIDDMIEDMELDKSKFPVERIAELIELISDEISDEAKKIAFQSDMLQYLKKKLI</sequence>